<gene>
    <name evidence="1" type="ORF">EGW08_023634</name>
</gene>
<dbReference type="EMBL" id="RQTK01002234">
    <property type="protein sequence ID" value="RUS68605.1"/>
    <property type="molecule type" value="Genomic_DNA"/>
</dbReference>
<protein>
    <submittedName>
        <fullName evidence="1">Uncharacterized protein</fullName>
    </submittedName>
</protein>
<dbReference type="AlphaFoldDB" id="A0A3S1BJC4"/>
<name>A0A3S1BJC4_ELYCH</name>
<evidence type="ECO:0000313" key="2">
    <source>
        <dbReference type="Proteomes" id="UP000271974"/>
    </source>
</evidence>
<accession>A0A3S1BJC4</accession>
<reference evidence="1 2" key="1">
    <citation type="submission" date="2019-01" db="EMBL/GenBank/DDBJ databases">
        <title>A draft genome assembly of the solar-powered sea slug Elysia chlorotica.</title>
        <authorList>
            <person name="Cai H."/>
            <person name="Li Q."/>
            <person name="Fang X."/>
            <person name="Li J."/>
            <person name="Curtis N.E."/>
            <person name="Altenburger A."/>
            <person name="Shibata T."/>
            <person name="Feng M."/>
            <person name="Maeda T."/>
            <person name="Schwartz J.A."/>
            <person name="Shigenobu S."/>
            <person name="Lundholm N."/>
            <person name="Nishiyama T."/>
            <person name="Yang H."/>
            <person name="Hasebe M."/>
            <person name="Li S."/>
            <person name="Pierce S.K."/>
            <person name="Wang J."/>
        </authorList>
    </citation>
    <scope>NUCLEOTIDE SEQUENCE [LARGE SCALE GENOMIC DNA]</scope>
    <source>
        <strain evidence="1">EC2010</strain>
        <tissue evidence="1">Whole organism of an adult</tissue>
    </source>
</reference>
<keyword evidence="2" id="KW-1185">Reference proteome</keyword>
<organism evidence="1 2">
    <name type="scientific">Elysia chlorotica</name>
    <name type="common">Eastern emerald elysia</name>
    <name type="synonym">Sea slug</name>
    <dbReference type="NCBI Taxonomy" id="188477"/>
    <lineage>
        <taxon>Eukaryota</taxon>
        <taxon>Metazoa</taxon>
        <taxon>Spiralia</taxon>
        <taxon>Lophotrochozoa</taxon>
        <taxon>Mollusca</taxon>
        <taxon>Gastropoda</taxon>
        <taxon>Heterobranchia</taxon>
        <taxon>Euthyneura</taxon>
        <taxon>Panpulmonata</taxon>
        <taxon>Sacoglossa</taxon>
        <taxon>Placobranchoidea</taxon>
        <taxon>Plakobranchidae</taxon>
        <taxon>Elysia</taxon>
    </lineage>
</organism>
<comment type="caution">
    <text evidence="1">The sequence shown here is derived from an EMBL/GenBank/DDBJ whole genome shotgun (WGS) entry which is preliminary data.</text>
</comment>
<sequence length="202" mass="23450">MIDLRNMEEERRRTLAELRDAFRLAEDRKDETKVVFQSTFITVTTKSSDFCIGFTPVLQSGSGFEKYESFMLKYNPHMNLVQCPHMTLPNIPVDLQSAVEKMSCPCVAKYGRRGVFLVIHDLLYRHVRRAFEAWGKQVDMYNDNAKNISDIVFREDDVVADSPSAGEPSTVYTMHQMKIWLDDFKQCVGKKLQRRALRIREG</sequence>
<dbReference type="Proteomes" id="UP000271974">
    <property type="component" value="Unassembled WGS sequence"/>
</dbReference>
<proteinExistence type="predicted"/>
<evidence type="ECO:0000313" key="1">
    <source>
        <dbReference type="EMBL" id="RUS68605.1"/>
    </source>
</evidence>